<feature type="non-terminal residue" evidence="1">
    <location>
        <position position="1"/>
    </location>
</feature>
<dbReference type="AlphaFoldDB" id="A0A0C9X8A6"/>
<protein>
    <submittedName>
        <fullName evidence="1">Uncharacterized protein</fullName>
    </submittedName>
</protein>
<dbReference type="EMBL" id="KN838688">
    <property type="protein sequence ID" value="KIJ97618.1"/>
    <property type="molecule type" value="Genomic_DNA"/>
</dbReference>
<evidence type="ECO:0000313" key="1">
    <source>
        <dbReference type="EMBL" id="KIJ97618.1"/>
    </source>
</evidence>
<sequence length="153" mass="17961">MVLACEDPACEEHHPYWYTRIVGIFRADVYHVGEKLKTDEPYRMNFLCVHWFGLDESLCGGWKARRLHQIGFFDSEEERAFGFLDPNEIIRAVHLIPVFAHGLIHNLPSNSLARHPEDSTHEEWKYYYVNMYFVDRDMFMRYLGGGIGHGATH</sequence>
<proteinExistence type="predicted"/>
<reference evidence="2" key="2">
    <citation type="submission" date="2015-01" db="EMBL/GenBank/DDBJ databases">
        <title>Evolutionary Origins and Diversification of the Mycorrhizal Mutualists.</title>
        <authorList>
            <consortium name="DOE Joint Genome Institute"/>
            <consortium name="Mycorrhizal Genomics Consortium"/>
            <person name="Kohler A."/>
            <person name="Kuo A."/>
            <person name="Nagy L.G."/>
            <person name="Floudas D."/>
            <person name="Copeland A."/>
            <person name="Barry K.W."/>
            <person name="Cichocki N."/>
            <person name="Veneault-Fourrey C."/>
            <person name="LaButti K."/>
            <person name="Lindquist E.A."/>
            <person name="Lipzen A."/>
            <person name="Lundell T."/>
            <person name="Morin E."/>
            <person name="Murat C."/>
            <person name="Riley R."/>
            <person name="Ohm R."/>
            <person name="Sun H."/>
            <person name="Tunlid A."/>
            <person name="Henrissat B."/>
            <person name="Grigoriev I.V."/>
            <person name="Hibbett D.S."/>
            <person name="Martin F."/>
        </authorList>
    </citation>
    <scope>NUCLEOTIDE SEQUENCE [LARGE SCALE GENOMIC DNA]</scope>
    <source>
        <strain evidence="2">LaAM-08-1</strain>
    </source>
</reference>
<evidence type="ECO:0000313" key="2">
    <source>
        <dbReference type="Proteomes" id="UP000054477"/>
    </source>
</evidence>
<organism evidence="1 2">
    <name type="scientific">Laccaria amethystina LaAM-08-1</name>
    <dbReference type="NCBI Taxonomy" id="1095629"/>
    <lineage>
        <taxon>Eukaryota</taxon>
        <taxon>Fungi</taxon>
        <taxon>Dikarya</taxon>
        <taxon>Basidiomycota</taxon>
        <taxon>Agaricomycotina</taxon>
        <taxon>Agaricomycetes</taxon>
        <taxon>Agaricomycetidae</taxon>
        <taxon>Agaricales</taxon>
        <taxon>Agaricineae</taxon>
        <taxon>Hydnangiaceae</taxon>
        <taxon>Laccaria</taxon>
    </lineage>
</organism>
<name>A0A0C9X8A6_9AGAR</name>
<dbReference type="HOGENOM" id="CLU_002498_5_1_1"/>
<gene>
    <name evidence="1" type="ORF">K443DRAFT_70565</name>
</gene>
<keyword evidence="2" id="KW-1185">Reference proteome</keyword>
<dbReference type="STRING" id="1095629.A0A0C9X8A6"/>
<dbReference type="Proteomes" id="UP000054477">
    <property type="component" value="Unassembled WGS sequence"/>
</dbReference>
<dbReference type="OrthoDB" id="3183767at2759"/>
<reference evidence="1 2" key="1">
    <citation type="submission" date="2014-04" db="EMBL/GenBank/DDBJ databases">
        <authorList>
            <consortium name="DOE Joint Genome Institute"/>
            <person name="Kuo A."/>
            <person name="Kohler A."/>
            <person name="Nagy L.G."/>
            <person name="Floudas D."/>
            <person name="Copeland A."/>
            <person name="Barry K.W."/>
            <person name="Cichocki N."/>
            <person name="Veneault-Fourrey C."/>
            <person name="LaButti K."/>
            <person name="Lindquist E.A."/>
            <person name="Lipzen A."/>
            <person name="Lundell T."/>
            <person name="Morin E."/>
            <person name="Murat C."/>
            <person name="Sun H."/>
            <person name="Tunlid A."/>
            <person name="Henrissat B."/>
            <person name="Grigoriev I.V."/>
            <person name="Hibbett D.S."/>
            <person name="Martin F."/>
            <person name="Nordberg H.P."/>
            <person name="Cantor M.N."/>
            <person name="Hua S.X."/>
        </authorList>
    </citation>
    <scope>NUCLEOTIDE SEQUENCE [LARGE SCALE GENOMIC DNA]</scope>
    <source>
        <strain evidence="1 2">LaAM-08-1</strain>
    </source>
</reference>
<accession>A0A0C9X8A6</accession>